<dbReference type="PANTHER" id="PTHR46279">
    <property type="entry name" value="RING/U-BOX SUPERFAMILY PROTEIN"/>
    <property type="match status" value="1"/>
</dbReference>
<keyword evidence="20" id="KW-1185">Reference proteome</keyword>
<evidence type="ECO:0000256" key="8">
    <source>
        <dbReference type="ARBA" id="ARBA00022729"/>
    </source>
</evidence>
<sequence length="395" mass="44284">MTTFPYLISLIIILVSLCKTKSEDFTCGTTSCGTFGLPIRFPFSTNQPNQTNLCSYPGFELTCSNTSTTTIFSEPLLTLPNSETFAVKHISFIDQTVWVNDPNKCLPKHFMFHHHHDFMLNLKDSPFRLSDYYSFVNVSFLKCPSNSSLSSMVPPMSCLNLDYPVVAMRSDPPFGTPWILCEFITSAMVPVEDTNGLFWNDYYSNIPLQWDNPDCGACEERGGRCGLVGEDVLRLACYGLPAQGISKKLKYGLSMGLAIPALLGIIVLTWMLWNNKNTRNQAQQQRETGTEFSTMVMPHPPVLVMGLDMATIDRYPKTQLGESGRLPRPNDNVCSICLCEYQPNEVLRTIPECNHYFHANCIDGWLKTNATCPLCRNFPEMSSFFASVLPVSPTS</sequence>
<keyword evidence="5" id="KW-0808">Transferase</keyword>
<keyword evidence="10" id="KW-0833">Ubl conjugation pathway</keyword>
<dbReference type="Gramene" id="Psat07G0072200-T1">
    <property type="protein sequence ID" value="KAI5383430.1"/>
    <property type="gene ID" value="KIW84_070722"/>
</dbReference>
<feature type="transmembrane region" description="Helical" evidence="16">
    <location>
        <begin position="251"/>
        <end position="273"/>
    </location>
</feature>
<evidence type="ECO:0000256" key="9">
    <source>
        <dbReference type="ARBA" id="ARBA00022771"/>
    </source>
</evidence>
<dbReference type="Pfam" id="PF13947">
    <property type="entry name" value="GUB_WAK_bind"/>
    <property type="match status" value="1"/>
</dbReference>
<keyword evidence="8 17" id="KW-0732">Signal</keyword>
<keyword evidence="6 16" id="KW-0812">Transmembrane</keyword>
<dbReference type="GO" id="GO:0008270">
    <property type="term" value="F:zinc ion binding"/>
    <property type="evidence" value="ECO:0007669"/>
    <property type="project" value="UniProtKB-KW"/>
</dbReference>
<dbReference type="SMART" id="SM00184">
    <property type="entry name" value="RING"/>
    <property type="match status" value="1"/>
</dbReference>
<dbReference type="PROSITE" id="PS50089">
    <property type="entry name" value="ZF_RING_2"/>
    <property type="match status" value="1"/>
</dbReference>
<dbReference type="CDD" id="cd16461">
    <property type="entry name" value="RING-H2_EL5-like"/>
    <property type="match status" value="1"/>
</dbReference>
<comment type="caution">
    <text evidence="19">The sequence shown here is derived from an EMBL/GenBank/DDBJ whole genome shotgun (WGS) entry which is preliminary data.</text>
</comment>
<evidence type="ECO:0000256" key="17">
    <source>
        <dbReference type="SAM" id="SignalP"/>
    </source>
</evidence>
<evidence type="ECO:0000256" key="12">
    <source>
        <dbReference type="ARBA" id="ARBA00022989"/>
    </source>
</evidence>
<dbReference type="EC" id="2.3.2.27" evidence="4"/>
<feature type="chain" id="PRO_5038920599" description="RING-type E3 ubiquitin transferase" evidence="17">
    <location>
        <begin position="23"/>
        <end position="395"/>
    </location>
</feature>
<dbReference type="GO" id="GO:0061630">
    <property type="term" value="F:ubiquitin protein ligase activity"/>
    <property type="evidence" value="ECO:0007669"/>
    <property type="project" value="UniProtKB-EC"/>
</dbReference>
<comment type="subcellular location">
    <subcellularLocation>
        <location evidence="2">Membrane</location>
        <topology evidence="2">Single-pass membrane protein</topology>
    </subcellularLocation>
</comment>
<proteinExistence type="inferred from homology"/>
<dbReference type="InterPro" id="IPR001841">
    <property type="entry name" value="Znf_RING"/>
</dbReference>
<protein>
    <recommendedName>
        <fullName evidence="4">RING-type E3 ubiquitin transferase</fullName>
        <ecNumber evidence="4">2.3.2.27</ecNumber>
    </recommendedName>
</protein>
<evidence type="ECO:0000256" key="14">
    <source>
        <dbReference type="ARBA" id="ARBA00024209"/>
    </source>
</evidence>
<evidence type="ECO:0000256" key="4">
    <source>
        <dbReference type="ARBA" id="ARBA00012483"/>
    </source>
</evidence>
<accession>A0A9D4VGX5</accession>
<evidence type="ECO:0000256" key="10">
    <source>
        <dbReference type="ARBA" id="ARBA00022786"/>
    </source>
</evidence>
<evidence type="ECO:0000256" key="16">
    <source>
        <dbReference type="SAM" id="Phobius"/>
    </source>
</evidence>
<comment type="pathway">
    <text evidence="3">Protein modification; protein ubiquitination.</text>
</comment>
<dbReference type="InterPro" id="IPR025287">
    <property type="entry name" value="WAK_GUB"/>
</dbReference>
<evidence type="ECO:0000256" key="5">
    <source>
        <dbReference type="ARBA" id="ARBA00022679"/>
    </source>
</evidence>
<evidence type="ECO:0000256" key="13">
    <source>
        <dbReference type="ARBA" id="ARBA00023136"/>
    </source>
</evidence>
<keyword evidence="11" id="KW-0862">Zinc</keyword>
<evidence type="ECO:0000256" key="2">
    <source>
        <dbReference type="ARBA" id="ARBA00004167"/>
    </source>
</evidence>
<dbReference type="OrthoDB" id="8062037at2759"/>
<evidence type="ECO:0000256" key="3">
    <source>
        <dbReference type="ARBA" id="ARBA00004906"/>
    </source>
</evidence>
<dbReference type="Pfam" id="PF13639">
    <property type="entry name" value="zf-RING_2"/>
    <property type="match status" value="1"/>
</dbReference>
<dbReference type="Proteomes" id="UP001058974">
    <property type="component" value="Chromosome 7"/>
</dbReference>
<feature type="signal peptide" evidence="17">
    <location>
        <begin position="1"/>
        <end position="22"/>
    </location>
</feature>
<evidence type="ECO:0000256" key="15">
    <source>
        <dbReference type="PROSITE-ProRule" id="PRU00175"/>
    </source>
</evidence>
<dbReference type="AlphaFoldDB" id="A0A9D4VGX5"/>
<comment type="catalytic activity">
    <reaction evidence="1">
        <text>S-ubiquitinyl-[E2 ubiquitin-conjugating enzyme]-L-cysteine + [acceptor protein]-L-lysine = [E2 ubiquitin-conjugating enzyme]-L-cysteine + N(6)-ubiquitinyl-[acceptor protein]-L-lysine.</text>
        <dbReference type="EC" id="2.3.2.27"/>
    </reaction>
</comment>
<dbReference type="GO" id="GO:0016020">
    <property type="term" value="C:membrane"/>
    <property type="evidence" value="ECO:0007669"/>
    <property type="project" value="UniProtKB-SubCell"/>
</dbReference>
<dbReference type="InterPro" id="IPR046948">
    <property type="entry name" value="ATL20-22-like"/>
</dbReference>
<keyword evidence="13 16" id="KW-0472">Membrane</keyword>
<dbReference type="EMBL" id="JAMSHJ010000007">
    <property type="protein sequence ID" value="KAI5383430.1"/>
    <property type="molecule type" value="Genomic_DNA"/>
</dbReference>
<keyword evidence="7" id="KW-0479">Metal-binding</keyword>
<evidence type="ECO:0000313" key="19">
    <source>
        <dbReference type="EMBL" id="KAI5383430.1"/>
    </source>
</evidence>
<keyword evidence="12 16" id="KW-1133">Transmembrane helix</keyword>
<gene>
    <name evidence="19" type="ORF">KIW84_070722</name>
</gene>
<dbReference type="InterPro" id="IPR013083">
    <property type="entry name" value="Znf_RING/FYVE/PHD"/>
</dbReference>
<name>A0A9D4VGX5_PEA</name>
<evidence type="ECO:0000259" key="18">
    <source>
        <dbReference type="PROSITE" id="PS50089"/>
    </source>
</evidence>
<dbReference type="Gene3D" id="3.30.40.10">
    <property type="entry name" value="Zinc/RING finger domain, C3HC4 (zinc finger)"/>
    <property type="match status" value="1"/>
</dbReference>
<evidence type="ECO:0000256" key="7">
    <source>
        <dbReference type="ARBA" id="ARBA00022723"/>
    </source>
</evidence>
<feature type="domain" description="RING-type" evidence="18">
    <location>
        <begin position="334"/>
        <end position="376"/>
    </location>
</feature>
<comment type="similarity">
    <text evidence="14">Belongs to the RING-type zinc finger family. ATL subfamily.</text>
</comment>
<dbReference type="SUPFAM" id="SSF57850">
    <property type="entry name" value="RING/U-box"/>
    <property type="match status" value="1"/>
</dbReference>
<evidence type="ECO:0000256" key="11">
    <source>
        <dbReference type="ARBA" id="ARBA00022833"/>
    </source>
</evidence>
<evidence type="ECO:0000256" key="1">
    <source>
        <dbReference type="ARBA" id="ARBA00000900"/>
    </source>
</evidence>
<keyword evidence="9 15" id="KW-0863">Zinc-finger</keyword>
<dbReference type="PANTHER" id="PTHR46279:SF31">
    <property type="entry name" value="RING-H2 FINGER PROTEIN ATL20-LIKE ISOFORM X1"/>
    <property type="match status" value="1"/>
</dbReference>
<organism evidence="19 20">
    <name type="scientific">Pisum sativum</name>
    <name type="common">Garden pea</name>
    <name type="synonym">Lathyrus oleraceus</name>
    <dbReference type="NCBI Taxonomy" id="3888"/>
    <lineage>
        <taxon>Eukaryota</taxon>
        <taxon>Viridiplantae</taxon>
        <taxon>Streptophyta</taxon>
        <taxon>Embryophyta</taxon>
        <taxon>Tracheophyta</taxon>
        <taxon>Spermatophyta</taxon>
        <taxon>Magnoliopsida</taxon>
        <taxon>eudicotyledons</taxon>
        <taxon>Gunneridae</taxon>
        <taxon>Pentapetalae</taxon>
        <taxon>rosids</taxon>
        <taxon>fabids</taxon>
        <taxon>Fabales</taxon>
        <taxon>Fabaceae</taxon>
        <taxon>Papilionoideae</taxon>
        <taxon>50 kb inversion clade</taxon>
        <taxon>NPAAA clade</taxon>
        <taxon>Hologalegina</taxon>
        <taxon>IRL clade</taxon>
        <taxon>Fabeae</taxon>
        <taxon>Lathyrus</taxon>
    </lineage>
</organism>
<dbReference type="GO" id="GO:0030247">
    <property type="term" value="F:polysaccharide binding"/>
    <property type="evidence" value="ECO:0007669"/>
    <property type="project" value="InterPro"/>
</dbReference>
<evidence type="ECO:0000313" key="20">
    <source>
        <dbReference type="Proteomes" id="UP001058974"/>
    </source>
</evidence>
<evidence type="ECO:0000256" key="6">
    <source>
        <dbReference type="ARBA" id="ARBA00022692"/>
    </source>
</evidence>
<reference evidence="19 20" key="1">
    <citation type="journal article" date="2022" name="Nat. Genet.">
        <title>Improved pea reference genome and pan-genome highlight genomic features and evolutionary characteristics.</title>
        <authorList>
            <person name="Yang T."/>
            <person name="Liu R."/>
            <person name="Luo Y."/>
            <person name="Hu S."/>
            <person name="Wang D."/>
            <person name="Wang C."/>
            <person name="Pandey M.K."/>
            <person name="Ge S."/>
            <person name="Xu Q."/>
            <person name="Li N."/>
            <person name="Li G."/>
            <person name="Huang Y."/>
            <person name="Saxena R.K."/>
            <person name="Ji Y."/>
            <person name="Li M."/>
            <person name="Yan X."/>
            <person name="He Y."/>
            <person name="Liu Y."/>
            <person name="Wang X."/>
            <person name="Xiang C."/>
            <person name="Varshney R.K."/>
            <person name="Ding H."/>
            <person name="Gao S."/>
            <person name="Zong X."/>
        </authorList>
    </citation>
    <scope>NUCLEOTIDE SEQUENCE [LARGE SCALE GENOMIC DNA]</scope>
    <source>
        <strain evidence="19 20">cv. Zhongwan 6</strain>
    </source>
</reference>